<dbReference type="SUPFAM" id="SSF55874">
    <property type="entry name" value="ATPase domain of HSP90 chaperone/DNA topoisomerase II/histidine kinase"/>
    <property type="match status" value="1"/>
</dbReference>
<evidence type="ECO:0000256" key="6">
    <source>
        <dbReference type="ARBA" id="ARBA00022777"/>
    </source>
</evidence>
<dbReference type="InterPro" id="IPR011712">
    <property type="entry name" value="Sig_transdc_His_kin_sub3_dim/P"/>
</dbReference>
<gene>
    <name evidence="11" type="ORF">ACFPOF_07145</name>
</gene>
<feature type="transmembrane region" description="Helical" evidence="9">
    <location>
        <begin position="6"/>
        <end position="24"/>
    </location>
</feature>
<feature type="transmembrane region" description="Helical" evidence="9">
    <location>
        <begin position="60"/>
        <end position="80"/>
    </location>
</feature>
<keyword evidence="4" id="KW-0808">Transferase</keyword>
<dbReference type="GO" id="GO:0016301">
    <property type="term" value="F:kinase activity"/>
    <property type="evidence" value="ECO:0007669"/>
    <property type="project" value="UniProtKB-KW"/>
</dbReference>
<evidence type="ECO:0000256" key="9">
    <source>
        <dbReference type="SAM" id="Phobius"/>
    </source>
</evidence>
<dbReference type="Gene3D" id="3.30.565.10">
    <property type="entry name" value="Histidine kinase-like ATPase, C-terminal domain"/>
    <property type="match status" value="1"/>
</dbReference>
<dbReference type="RefSeq" id="WP_378131023.1">
    <property type="nucleotide sequence ID" value="NZ_JBHSMI010000013.1"/>
</dbReference>
<evidence type="ECO:0000313" key="11">
    <source>
        <dbReference type="EMBL" id="MFC5402510.1"/>
    </source>
</evidence>
<name>A0ABW0HPT4_9BACL</name>
<evidence type="ECO:0000256" key="2">
    <source>
        <dbReference type="ARBA" id="ARBA00012438"/>
    </source>
</evidence>
<dbReference type="InterPro" id="IPR050482">
    <property type="entry name" value="Sensor_HK_TwoCompSys"/>
</dbReference>
<proteinExistence type="predicted"/>
<dbReference type="EMBL" id="JBHSMI010000013">
    <property type="protein sequence ID" value="MFC5402510.1"/>
    <property type="molecule type" value="Genomic_DNA"/>
</dbReference>
<keyword evidence="5" id="KW-0547">Nucleotide-binding</keyword>
<evidence type="ECO:0000256" key="5">
    <source>
        <dbReference type="ARBA" id="ARBA00022741"/>
    </source>
</evidence>
<dbReference type="PANTHER" id="PTHR24421:SF10">
    <property type="entry name" value="NITRATE_NITRITE SENSOR PROTEIN NARQ"/>
    <property type="match status" value="1"/>
</dbReference>
<feature type="transmembrane region" description="Helical" evidence="9">
    <location>
        <begin position="31"/>
        <end position="48"/>
    </location>
</feature>
<evidence type="ECO:0000256" key="8">
    <source>
        <dbReference type="ARBA" id="ARBA00023012"/>
    </source>
</evidence>
<protein>
    <recommendedName>
        <fullName evidence="2">histidine kinase</fullName>
        <ecNumber evidence="2">2.7.13.3</ecNumber>
    </recommendedName>
</protein>
<keyword evidence="9" id="KW-0812">Transmembrane</keyword>
<evidence type="ECO:0000256" key="1">
    <source>
        <dbReference type="ARBA" id="ARBA00000085"/>
    </source>
</evidence>
<accession>A0ABW0HPT4</accession>
<keyword evidence="7" id="KW-0067">ATP-binding</keyword>
<sequence>MDYRIIGNKAALFIYILAVSYFLTEQADARYLLASLIYLSLNIAVPIFKHPKRKRVAGVLAAASAIFCAWQLDPLFLLLLPPNLCELVWLAGAKTRYAGLLMVVPLFVAPKELDPAYVLAALLSFLLFAHGRAALERIAMLEEINEKTRDDLERLTRSLNENTDYMRRSAYTIKLEERNRLSQQIHDDIGHAMAGALIQMEASRMLLLSNPDKAAELLGNAIHISKDGLERIRLTLKDTKPSSEELGINRLRLMTDELSANHGIQGTLFHQGDIDTITPLQWKIMRENATEAITNSLKYGKATSIHIEVHVLNKFVKCVVSDNGVGSGKIVKGLGIVGMEERAASIGGTVIADGNKGFSVTTLLPKAAPALTDDSP</sequence>
<keyword evidence="3" id="KW-0597">Phosphoprotein</keyword>
<keyword evidence="9" id="KW-1133">Transmembrane helix</keyword>
<dbReference type="InterPro" id="IPR036890">
    <property type="entry name" value="HATPase_C_sf"/>
</dbReference>
<feature type="domain" description="Signal transduction histidine kinase subgroup 3 dimerisation and phosphoacceptor" evidence="10">
    <location>
        <begin position="177"/>
        <end position="243"/>
    </location>
</feature>
<reference evidence="12" key="1">
    <citation type="journal article" date="2019" name="Int. J. Syst. Evol. Microbiol.">
        <title>The Global Catalogue of Microorganisms (GCM) 10K type strain sequencing project: providing services to taxonomists for standard genome sequencing and annotation.</title>
        <authorList>
            <consortium name="The Broad Institute Genomics Platform"/>
            <consortium name="The Broad Institute Genome Sequencing Center for Infectious Disease"/>
            <person name="Wu L."/>
            <person name="Ma J."/>
        </authorList>
    </citation>
    <scope>NUCLEOTIDE SEQUENCE [LARGE SCALE GENOMIC DNA]</scope>
    <source>
        <strain evidence="12">CGMCC 1.18575</strain>
    </source>
</reference>
<comment type="caution">
    <text evidence="11">The sequence shown here is derived from an EMBL/GenBank/DDBJ whole genome shotgun (WGS) entry which is preliminary data.</text>
</comment>
<feature type="transmembrane region" description="Helical" evidence="9">
    <location>
        <begin position="115"/>
        <end position="135"/>
    </location>
</feature>
<evidence type="ECO:0000313" key="12">
    <source>
        <dbReference type="Proteomes" id="UP001596113"/>
    </source>
</evidence>
<dbReference type="CDD" id="cd16917">
    <property type="entry name" value="HATPase_UhpB-NarQ-NarX-like"/>
    <property type="match status" value="1"/>
</dbReference>
<dbReference type="EC" id="2.7.13.3" evidence="2"/>
<comment type="catalytic activity">
    <reaction evidence="1">
        <text>ATP + protein L-histidine = ADP + protein N-phospho-L-histidine.</text>
        <dbReference type="EC" id="2.7.13.3"/>
    </reaction>
</comment>
<dbReference type="Proteomes" id="UP001596113">
    <property type="component" value="Unassembled WGS sequence"/>
</dbReference>
<keyword evidence="8" id="KW-0902">Two-component regulatory system</keyword>
<evidence type="ECO:0000259" key="10">
    <source>
        <dbReference type="Pfam" id="PF07730"/>
    </source>
</evidence>
<evidence type="ECO:0000256" key="4">
    <source>
        <dbReference type="ARBA" id="ARBA00022679"/>
    </source>
</evidence>
<dbReference type="PANTHER" id="PTHR24421">
    <property type="entry name" value="NITRATE/NITRITE SENSOR PROTEIN NARX-RELATED"/>
    <property type="match status" value="1"/>
</dbReference>
<keyword evidence="6 11" id="KW-0418">Kinase</keyword>
<dbReference type="Pfam" id="PF07730">
    <property type="entry name" value="HisKA_3"/>
    <property type="match status" value="1"/>
</dbReference>
<dbReference type="Gene3D" id="1.20.5.1930">
    <property type="match status" value="1"/>
</dbReference>
<evidence type="ECO:0000256" key="7">
    <source>
        <dbReference type="ARBA" id="ARBA00022840"/>
    </source>
</evidence>
<organism evidence="11 12">
    <name type="scientific">Cohnella soli</name>
    <dbReference type="NCBI Taxonomy" id="425005"/>
    <lineage>
        <taxon>Bacteria</taxon>
        <taxon>Bacillati</taxon>
        <taxon>Bacillota</taxon>
        <taxon>Bacilli</taxon>
        <taxon>Bacillales</taxon>
        <taxon>Paenibacillaceae</taxon>
        <taxon>Cohnella</taxon>
    </lineage>
</organism>
<evidence type="ECO:0000256" key="3">
    <source>
        <dbReference type="ARBA" id="ARBA00022553"/>
    </source>
</evidence>
<feature type="transmembrane region" description="Helical" evidence="9">
    <location>
        <begin position="87"/>
        <end position="109"/>
    </location>
</feature>
<keyword evidence="9" id="KW-0472">Membrane</keyword>
<keyword evidence="12" id="KW-1185">Reference proteome</keyword>